<reference evidence="1 2" key="1">
    <citation type="journal article" date="2016" name="Microb. Cell Fact.">
        <title>Dissection of exopolysaccharide biosynthesis in Kozakia baliensis.</title>
        <authorList>
            <person name="Brandt J.U."/>
            <person name="Jakob F."/>
            <person name="Behr J."/>
            <person name="Geissler A.J."/>
            <person name="Vogel R.F."/>
        </authorList>
    </citation>
    <scope>NUCLEOTIDE SEQUENCE [LARGE SCALE GENOMIC DNA]</scope>
    <source>
        <strain evidence="1 2">DSM 14400</strain>
    </source>
</reference>
<dbReference type="PANTHER" id="PTHR41521:SF4">
    <property type="entry name" value="BLR0684 PROTEIN"/>
    <property type="match status" value="1"/>
</dbReference>
<dbReference type="SUPFAM" id="SSF54909">
    <property type="entry name" value="Dimeric alpha+beta barrel"/>
    <property type="match status" value="1"/>
</dbReference>
<dbReference type="InterPro" id="IPR010753">
    <property type="entry name" value="DUF1330"/>
</dbReference>
<dbReference type="PANTHER" id="PTHR41521">
    <property type="match status" value="1"/>
</dbReference>
<dbReference type="Pfam" id="PF07045">
    <property type="entry name" value="DUF1330"/>
    <property type="match status" value="1"/>
</dbReference>
<sequence length="95" mass="10631">MSAYFVFTREATLDESEMKKYGELVGPTFKGHPAKILAAYGAQEEVEGEGPEGIVIIEFPSKEAALGWYNSPEYKEVRQHRFKGGKYRATLVEGL</sequence>
<dbReference type="Gene3D" id="3.30.70.100">
    <property type="match status" value="1"/>
</dbReference>
<dbReference type="eggNOG" id="COG5470">
    <property type="taxonomic scope" value="Bacteria"/>
</dbReference>
<dbReference type="EMBL" id="CP014674">
    <property type="protein sequence ID" value="AOX17676.1"/>
    <property type="molecule type" value="Genomic_DNA"/>
</dbReference>
<organism evidence="1 2">
    <name type="scientific">Kozakia baliensis</name>
    <dbReference type="NCBI Taxonomy" id="153496"/>
    <lineage>
        <taxon>Bacteria</taxon>
        <taxon>Pseudomonadati</taxon>
        <taxon>Pseudomonadota</taxon>
        <taxon>Alphaproteobacteria</taxon>
        <taxon>Acetobacterales</taxon>
        <taxon>Acetobacteraceae</taxon>
        <taxon>Kozakia</taxon>
    </lineage>
</organism>
<gene>
    <name evidence="1" type="ORF">A0U89_11555</name>
</gene>
<name>A0A1D8UVJ6_9PROT</name>
<evidence type="ECO:0000313" key="2">
    <source>
        <dbReference type="Proteomes" id="UP000179145"/>
    </source>
</evidence>
<keyword evidence="2" id="KW-1185">Reference proteome</keyword>
<proteinExistence type="predicted"/>
<protein>
    <submittedName>
        <fullName evidence="1">Uncharacterized protein</fullName>
    </submittedName>
</protein>
<dbReference type="RefSeq" id="WP_070403232.1">
    <property type="nucleotide sequence ID" value="NZ_BJVW01000001.1"/>
</dbReference>
<dbReference type="Proteomes" id="UP000179145">
    <property type="component" value="Chromosome"/>
</dbReference>
<dbReference type="KEGG" id="kba:A0U89_11555"/>
<dbReference type="OrthoDB" id="9806380at2"/>
<dbReference type="AlphaFoldDB" id="A0A1D8UVJ6"/>
<dbReference type="InterPro" id="IPR011008">
    <property type="entry name" value="Dimeric_a/b-barrel"/>
</dbReference>
<accession>A0A1D8UVJ6</accession>
<dbReference type="STRING" id="153496.A0U89_11555"/>
<evidence type="ECO:0000313" key="1">
    <source>
        <dbReference type="EMBL" id="AOX17676.1"/>
    </source>
</evidence>